<name>A0A4R5YFK2_KOCRO</name>
<dbReference type="GO" id="GO:0005886">
    <property type="term" value="C:plasma membrane"/>
    <property type="evidence" value="ECO:0007669"/>
    <property type="project" value="UniProtKB-SubCell"/>
</dbReference>
<feature type="compositionally biased region" description="Polar residues" evidence="6">
    <location>
        <begin position="1"/>
        <end position="11"/>
    </location>
</feature>
<comment type="caution">
    <text evidence="8">The sequence shown here is derived from an EMBL/GenBank/DDBJ whole genome shotgun (WGS) entry which is preliminary data.</text>
</comment>
<evidence type="ECO:0000256" key="6">
    <source>
        <dbReference type="SAM" id="MobiDB-lite"/>
    </source>
</evidence>
<evidence type="ECO:0000313" key="8">
    <source>
        <dbReference type="EMBL" id="TDL43028.1"/>
    </source>
</evidence>
<comment type="subcellular location">
    <subcellularLocation>
        <location evidence="1">Cell membrane</location>
        <topology evidence="1">Multi-pass membrane protein</topology>
    </subcellularLocation>
</comment>
<evidence type="ECO:0000256" key="1">
    <source>
        <dbReference type="ARBA" id="ARBA00004651"/>
    </source>
</evidence>
<evidence type="ECO:0000256" key="3">
    <source>
        <dbReference type="ARBA" id="ARBA00022692"/>
    </source>
</evidence>
<dbReference type="Pfam" id="PF13520">
    <property type="entry name" value="AA_permease_2"/>
    <property type="match status" value="1"/>
</dbReference>
<reference evidence="8 9" key="1">
    <citation type="submission" date="2019-03" db="EMBL/GenBank/DDBJ databases">
        <title>Genome Sequencing and Assembly of Various Microbes Isolated from Partially Reclaimed Soil and Acid Mine Drainage (AMD) Site.</title>
        <authorList>
            <person name="Steinbock B."/>
            <person name="Bechtold R."/>
            <person name="Sevigny J.L."/>
            <person name="Thomas D."/>
            <person name="Cuthill L.R."/>
            <person name="Aveiro Johannsen E.J."/>
            <person name="Thomas K."/>
            <person name="Ghosh A."/>
        </authorList>
    </citation>
    <scope>NUCLEOTIDE SEQUENCE [LARGE SCALE GENOMIC DNA]</scope>
    <source>
        <strain evidence="8 9">S-A3</strain>
    </source>
</reference>
<feature type="transmembrane region" description="Helical" evidence="7">
    <location>
        <begin position="352"/>
        <end position="377"/>
    </location>
</feature>
<accession>A0A4R5YFK2</accession>
<feature type="region of interest" description="Disordered" evidence="6">
    <location>
        <begin position="1"/>
        <end position="22"/>
    </location>
</feature>
<feature type="transmembrane region" description="Helical" evidence="7">
    <location>
        <begin position="423"/>
        <end position="442"/>
    </location>
</feature>
<dbReference type="Proteomes" id="UP000295163">
    <property type="component" value="Unassembled WGS sequence"/>
</dbReference>
<evidence type="ECO:0000256" key="7">
    <source>
        <dbReference type="SAM" id="Phobius"/>
    </source>
</evidence>
<organism evidence="8 9">
    <name type="scientific">Kocuria rosea</name>
    <name type="common">Deinococcus erythromyxa</name>
    <name type="synonym">Micrococcus rubens</name>
    <dbReference type="NCBI Taxonomy" id="1275"/>
    <lineage>
        <taxon>Bacteria</taxon>
        <taxon>Bacillati</taxon>
        <taxon>Actinomycetota</taxon>
        <taxon>Actinomycetes</taxon>
        <taxon>Micrococcales</taxon>
        <taxon>Micrococcaceae</taxon>
        <taxon>Kocuria</taxon>
    </lineage>
</organism>
<evidence type="ECO:0000256" key="4">
    <source>
        <dbReference type="ARBA" id="ARBA00022989"/>
    </source>
</evidence>
<dbReference type="PANTHER" id="PTHR42770">
    <property type="entry name" value="AMINO ACID TRANSPORTER-RELATED"/>
    <property type="match status" value="1"/>
</dbReference>
<dbReference type="RefSeq" id="WP_133410289.1">
    <property type="nucleotide sequence ID" value="NZ_SMZT01000003.1"/>
</dbReference>
<evidence type="ECO:0000313" key="9">
    <source>
        <dbReference type="Proteomes" id="UP000295163"/>
    </source>
</evidence>
<dbReference type="GeneID" id="64347631"/>
<feature type="transmembrane region" description="Helical" evidence="7">
    <location>
        <begin position="215"/>
        <end position="238"/>
    </location>
</feature>
<keyword evidence="4 7" id="KW-1133">Transmembrane helix</keyword>
<dbReference type="PIRSF" id="PIRSF006060">
    <property type="entry name" value="AA_transporter"/>
    <property type="match status" value="1"/>
</dbReference>
<proteinExistence type="predicted"/>
<dbReference type="PANTHER" id="PTHR42770:SF16">
    <property type="entry name" value="AMINO ACID PERMEASE"/>
    <property type="match status" value="1"/>
</dbReference>
<feature type="transmembrane region" description="Helical" evidence="7">
    <location>
        <begin position="250"/>
        <end position="270"/>
    </location>
</feature>
<dbReference type="Gene3D" id="1.20.1740.10">
    <property type="entry name" value="Amino acid/polyamine transporter I"/>
    <property type="match status" value="1"/>
</dbReference>
<feature type="transmembrane region" description="Helical" evidence="7">
    <location>
        <begin position="67"/>
        <end position="86"/>
    </location>
</feature>
<dbReference type="AlphaFoldDB" id="A0A4R5YFK2"/>
<gene>
    <name evidence="8" type="ORF">E2R59_09410</name>
</gene>
<keyword evidence="2" id="KW-1003">Cell membrane</keyword>
<evidence type="ECO:0000256" key="5">
    <source>
        <dbReference type="ARBA" id="ARBA00023136"/>
    </source>
</evidence>
<dbReference type="InterPro" id="IPR002293">
    <property type="entry name" value="AA/rel_permease1"/>
</dbReference>
<feature type="transmembrane region" description="Helical" evidence="7">
    <location>
        <begin position="107"/>
        <end position="130"/>
    </location>
</feature>
<feature type="transmembrane region" description="Helical" evidence="7">
    <location>
        <begin position="150"/>
        <end position="168"/>
    </location>
</feature>
<feature type="transmembrane region" description="Helical" evidence="7">
    <location>
        <begin position="454"/>
        <end position="472"/>
    </location>
</feature>
<keyword evidence="5 7" id="KW-0472">Membrane</keyword>
<feature type="transmembrane region" description="Helical" evidence="7">
    <location>
        <begin position="383"/>
        <end position="411"/>
    </location>
</feature>
<sequence length="486" mass="50550">MIESTNTNAASPVSHGHSPAPQVGRLRRNKLGVFAVAFFVIAAAAPVAAIVGAGPVVFAAVGPAAPLVYAITALLIALFAVGYLRMSRHITNAGGFVAYIAKGLGRTWATAGAGIAILMYLSLQVGLWSLFGVFAGQLIETLTGLTAPPLVLILLLLATATALTMGGIDASIRVLGIIIVGETLVVAALVAALIMDHGWGIFSVSGFTTENLFGPGLGIALLFAFLCFTSFEATVVFSEEAINPRKTIPRALYLVIAFVGLFYTLSIWAIGGAIGPDAIQQTATEDPAGFVFTLATASGGDALSMSMQILVVTSYLAMLLGLANMFSRYLFALGRAGVLPTGLAKVSTQGTPATAALCNGITIAAIISVFVLLLNVADPFTTLFAWFSALGTAAFITILIITSAAVIVFFIRLPEQTEPWATRVAPALSFLVFIYIGYLTLANYDSLLGADSGPAKWFLVLIPLVLVAGALLGRAKPQIDYSAELL</sequence>
<protein>
    <submittedName>
        <fullName evidence="8">APC family permease</fullName>
    </submittedName>
</protein>
<evidence type="ECO:0000256" key="2">
    <source>
        <dbReference type="ARBA" id="ARBA00022475"/>
    </source>
</evidence>
<feature type="transmembrane region" description="Helical" evidence="7">
    <location>
        <begin position="31"/>
        <end position="61"/>
    </location>
</feature>
<dbReference type="InterPro" id="IPR050367">
    <property type="entry name" value="APC_superfamily"/>
</dbReference>
<keyword evidence="3 7" id="KW-0812">Transmembrane</keyword>
<feature type="transmembrane region" description="Helical" evidence="7">
    <location>
        <begin position="175"/>
        <end position="195"/>
    </location>
</feature>
<dbReference type="GO" id="GO:0022857">
    <property type="term" value="F:transmembrane transporter activity"/>
    <property type="evidence" value="ECO:0007669"/>
    <property type="project" value="InterPro"/>
</dbReference>
<feature type="transmembrane region" description="Helical" evidence="7">
    <location>
        <begin position="309"/>
        <end position="331"/>
    </location>
</feature>
<dbReference type="EMBL" id="SMZT01000003">
    <property type="protein sequence ID" value="TDL43028.1"/>
    <property type="molecule type" value="Genomic_DNA"/>
</dbReference>